<sequence>MSEIDKIINGTCNFQSMPPGSYVKQCSEIVNGQLVMSNAGRGVSTDEKKSINEALLSINVFDLFRPSWVILQNSSQFPHY</sequence>
<name>A0A376JND1_ECOLX</name>
<organism evidence="1 2">
    <name type="scientific">Escherichia coli</name>
    <dbReference type="NCBI Taxonomy" id="562"/>
    <lineage>
        <taxon>Bacteria</taxon>
        <taxon>Pseudomonadati</taxon>
        <taxon>Pseudomonadota</taxon>
        <taxon>Gammaproteobacteria</taxon>
        <taxon>Enterobacterales</taxon>
        <taxon>Enterobacteriaceae</taxon>
        <taxon>Escherichia</taxon>
    </lineage>
</organism>
<gene>
    <name evidence="1" type="ORF">NCTC10082_04381</name>
</gene>
<evidence type="ECO:0000313" key="2">
    <source>
        <dbReference type="Proteomes" id="UP000255164"/>
    </source>
</evidence>
<dbReference type="EMBL" id="UFZA01000002">
    <property type="protein sequence ID" value="STE71500.1"/>
    <property type="molecule type" value="Genomic_DNA"/>
</dbReference>
<proteinExistence type="predicted"/>
<dbReference type="RefSeq" id="WP_133158974.1">
    <property type="nucleotide sequence ID" value="NZ_BIEO01000041.1"/>
</dbReference>
<reference evidence="1 2" key="1">
    <citation type="submission" date="2018-06" db="EMBL/GenBank/DDBJ databases">
        <authorList>
            <consortium name="Pathogen Informatics"/>
            <person name="Doyle S."/>
        </authorList>
    </citation>
    <scope>NUCLEOTIDE SEQUENCE [LARGE SCALE GENOMIC DNA]</scope>
    <source>
        <strain evidence="1 2">NCTC10082</strain>
    </source>
</reference>
<dbReference type="Proteomes" id="UP000255164">
    <property type="component" value="Unassembled WGS sequence"/>
</dbReference>
<evidence type="ECO:0000313" key="1">
    <source>
        <dbReference type="EMBL" id="STE71500.1"/>
    </source>
</evidence>
<dbReference type="AlphaFoldDB" id="A0A376JND1"/>
<protein>
    <submittedName>
        <fullName evidence="1">Uncharacterized protein</fullName>
    </submittedName>
</protein>
<accession>A0A376JND1</accession>